<keyword evidence="1" id="KW-0472">Membrane</keyword>
<comment type="caution">
    <text evidence="2">The sequence shown here is derived from an EMBL/GenBank/DDBJ whole genome shotgun (WGS) entry which is preliminary data.</text>
</comment>
<reference evidence="2" key="1">
    <citation type="journal article" date="2014" name="Front. Microbiol.">
        <title>High frequency of phylogenetically diverse reductive dehalogenase-homologous genes in deep subseafloor sedimentary metagenomes.</title>
        <authorList>
            <person name="Kawai M."/>
            <person name="Futagami T."/>
            <person name="Toyoda A."/>
            <person name="Takaki Y."/>
            <person name="Nishi S."/>
            <person name="Hori S."/>
            <person name="Arai W."/>
            <person name="Tsubouchi T."/>
            <person name="Morono Y."/>
            <person name="Uchiyama I."/>
            <person name="Ito T."/>
            <person name="Fujiyama A."/>
            <person name="Inagaki F."/>
            <person name="Takami H."/>
        </authorList>
    </citation>
    <scope>NUCLEOTIDE SEQUENCE</scope>
    <source>
        <strain evidence="2">Expedition CK06-06</strain>
    </source>
</reference>
<keyword evidence="1" id="KW-1133">Transmembrane helix</keyword>
<dbReference type="EMBL" id="BARU01024420">
    <property type="protein sequence ID" value="GAH49223.1"/>
    <property type="molecule type" value="Genomic_DNA"/>
</dbReference>
<keyword evidence="1" id="KW-0812">Transmembrane</keyword>
<evidence type="ECO:0000256" key="1">
    <source>
        <dbReference type="SAM" id="Phobius"/>
    </source>
</evidence>
<organism evidence="2">
    <name type="scientific">marine sediment metagenome</name>
    <dbReference type="NCBI Taxonomy" id="412755"/>
    <lineage>
        <taxon>unclassified sequences</taxon>
        <taxon>metagenomes</taxon>
        <taxon>ecological metagenomes</taxon>
    </lineage>
</organism>
<dbReference type="AlphaFoldDB" id="X1HV97"/>
<accession>X1HV97</accession>
<protein>
    <submittedName>
        <fullName evidence="2">Uncharacterized protein</fullName>
    </submittedName>
</protein>
<feature type="transmembrane region" description="Helical" evidence="1">
    <location>
        <begin position="12"/>
        <end position="30"/>
    </location>
</feature>
<feature type="non-terminal residue" evidence="2">
    <location>
        <position position="31"/>
    </location>
</feature>
<gene>
    <name evidence="2" type="ORF">S03H2_39486</name>
</gene>
<evidence type="ECO:0000313" key="2">
    <source>
        <dbReference type="EMBL" id="GAH49223.1"/>
    </source>
</evidence>
<name>X1HV97_9ZZZZ</name>
<sequence length="31" mass="3115">MSKRYKLSLKDYSSGVVGTGAVIATAAAVLG</sequence>
<proteinExistence type="predicted"/>